<feature type="region of interest" description="Disordered" evidence="9">
    <location>
        <begin position="352"/>
        <end position="375"/>
    </location>
</feature>
<dbReference type="SMART" id="SM00292">
    <property type="entry name" value="BRCT"/>
    <property type="match status" value="3"/>
</dbReference>
<dbReference type="GO" id="GO:0005813">
    <property type="term" value="C:centrosome"/>
    <property type="evidence" value="ECO:0007669"/>
    <property type="project" value="UniProtKB-SubCell"/>
</dbReference>
<reference evidence="11 12" key="1">
    <citation type="journal article" date="2010" name="Nature">
        <title>The genome of a songbird.</title>
        <authorList>
            <person name="Warren W.C."/>
            <person name="Clayton D.F."/>
            <person name="Ellegren H."/>
            <person name="Arnold A.P."/>
            <person name="Hillier L.W."/>
            <person name="Kunstner A."/>
            <person name="Searle S."/>
            <person name="White S."/>
            <person name="Vilella A.J."/>
            <person name="Fairley S."/>
            <person name="Heger A."/>
            <person name="Kong L."/>
            <person name="Ponting C.P."/>
            <person name="Jarvis E.D."/>
            <person name="Mello C.V."/>
            <person name="Minx P."/>
            <person name="Lovell P."/>
            <person name="Velho T.A."/>
            <person name="Ferris M."/>
            <person name="Balakrishnan C.N."/>
            <person name="Sinha S."/>
            <person name="Blatti C."/>
            <person name="London S.E."/>
            <person name="Li Y."/>
            <person name="Lin Y.C."/>
            <person name="George J."/>
            <person name="Sweedler J."/>
            <person name="Southey B."/>
            <person name="Gunaratne P."/>
            <person name="Watson M."/>
            <person name="Nam K."/>
            <person name="Backstrom N."/>
            <person name="Smeds L."/>
            <person name="Nabholz B."/>
            <person name="Itoh Y."/>
            <person name="Whitney O."/>
            <person name="Pfenning A.R."/>
            <person name="Howard J."/>
            <person name="Volker M."/>
            <person name="Skinner B.M."/>
            <person name="Griffin D.K."/>
            <person name="Ye L."/>
            <person name="McLaren W.M."/>
            <person name="Flicek P."/>
            <person name="Quesada V."/>
            <person name="Velasco G."/>
            <person name="Lopez-Otin C."/>
            <person name="Puente X.S."/>
            <person name="Olender T."/>
            <person name="Lancet D."/>
            <person name="Smit A.F."/>
            <person name="Hubley R."/>
            <person name="Konkel M.K."/>
            <person name="Walker J.A."/>
            <person name="Batzer M.A."/>
            <person name="Gu W."/>
            <person name="Pollock D.D."/>
            <person name="Chen L."/>
            <person name="Cheng Z."/>
            <person name="Eichler E.E."/>
            <person name="Stapley J."/>
            <person name="Slate J."/>
            <person name="Ekblom R."/>
            <person name="Birkhead T."/>
            <person name="Burke T."/>
            <person name="Burt D."/>
            <person name="Scharff C."/>
            <person name="Adam I."/>
            <person name="Richard H."/>
            <person name="Sultan M."/>
            <person name="Soldatov A."/>
            <person name="Lehrach H."/>
            <person name="Edwards S.V."/>
            <person name="Yang S.P."/>
            <person name="Li X."/>
            <person name="Graves T."/>
            <person name="Fulton L."/>
            <person name="Nelson J."/>
            <person name="Chinwalla A."/>
            <person name="Hou S."/>
            <person name="Mardis E.R."/>
            <person name="Wilson R.K."/>
        </authorList>
    </citation>
    <scope>NUCLEOTIDE SEQUENCE [LARGE SCALE GENOMIC DNA]</scope>
</reference>
<dbReference type="CDD" id="cd17751">
    <property type="entry name" value="BRCT_microcephalin_rpt3"/>
    <property type="match status" value="1"/>
</dbReference>
<reference evidence="11" key="2">
    <citation type="submission" date="2025-08" db="UniProtKB">
        <authorList>
            <consortium name="Ensembl"/>
        </authorList>
    </citation>
    <scope>IDENTIFICATION</scope>
</reference>
<keyword evidence="4" id="KW-0597">Phosphoprotein</keyword>
<dbReference type="InterPro" id="IPR029504">
    <property type="entry name" value="Microcephalin_mammal"/>
</dbReference>
<gene>
    <name evidence="11" type="primary">MCPH1</name>
</gene>
<dbReference type="GO" id="GO:0071539">
    <property type="term" value="P:protein localization to centrosome"/>
    <property type="evidence" value="ECO:0007669"/>
    <property type="project" value="Ensembl"/>
</dbReference>
<proteinExistence type="predicted"/>
<evidence type="ECO:0000256" key="3">
    <source>
        <dbReference type="ARBA" id="ARBA00022490"/>
    </source>
</evidence>
<feature type="compositionally biased region" description="Low complexity" evidence="9">
    <location>
        <begin position="39"/>
        <end position="51"/>
    </location>
</feature>
<evidence type="ECO:0000256" key="7">
    <source>
        <dbReference type="ARBA" id="ARBA00025455"/>
    </source>
</evidence>
<dbReference type="GO" id="GO:0060623">
    <property type="term" value="P:regulation of chromosome condensation"/>
    <property type="evidence" value="ECO:0007669"/>
    <property type="project" value="Ensembl"/>
</dbReference>
<evidence type="ECO:0000256" key="9">
    <source>
        <dbReference type="SAM" id="MobiDB-lite"/>
    </source>
</evidence>
<sequence length="868" mass="96908">MISEVFSNLINSVTLFPAAFGCAKCSPARERAGAGPSTARFRPGPRAGPPQQRRRRPGAQARRGWPMREVRLNRGGRCECRAVPPMEPALKGISAFVEVWSSSRTENYSKTFEQQLLDMGAEVSKTLNKHVTHVVFKDGRLSTWKKAQKMGVKLVSVLWVEKCRETGVHVDESLFPAVDTNEGFLLPIKKHKCMQPKDLVEKPPGSNRKLQRRLNQMAKELALQKTAVNADTDVPVLLFEDNGSLIYSPVNKIKDQCNEMERRIKDMKEKRENLSPTGSQMTQALPNSSPGDCPLSTCILTNSEDELLPEEQMEDCLNSSCDSLWRTETLKGQRTEVAEYVCDTRTDIHVSMSTSVNSPSHDNEKTTLAPKRHARSLTKKQIIQPILDDRLSLGKKHLIFPKKNQNNKKNKTTSIANESSVLEGFGHITPSKKIVQSNTVPVLIDSLSNSPMNSEDLNAYSLNKSFSVDRNDCVLEDKKRKKRQTLPNLKLATSELGASGSKGFLQAVTTYSKSYCTEEASYEDFFSSCNLNENAAQIQVPKESKNPPEICCKDSFTNMALQDVSFCEPRNTTKISRKTSISVNDFPVKQKINLAKHPGSIPSNISGGEKDHPGEALDADDVNRLPQHAHEKSYSSVNVCAHTTGNEDEECHVTDGSCKIFNKQKNKHTGGLRKAGRLQKPTRTLVMTSMSSEKQNTVIQVVKKLGDFLVSNEVCETTSHVVTGSPRRTLNVMLGIARGCWIVSYEWVLWSLELGHWISEEPYELSSSFPAAPICRLQRHLSTGKYQQNLFSNQPVMFVSPTSQPPCNQLIELIQLAGGKICKALRQAKICIGKKPGKKYQEIISLSEKWVLDSITQYTICPMENYIF</sequence>
<keyword evidence="5" id="KW-0677">Repeat</keyword>
<dbReference type="InterPro" id="IPR001357">
    <property type="entry name" value="BRCT_dom"/>
</dbReference>
<dbReference type="CDD" id="cd17716">
    <property type="entry name" value="BRCT_microcephalin_rpt1"/>
    <property type="match status" value="1"/>
</dbReference>
<dbReference type="GO" id="GO:0046605">
    <property type="term" value="P:regulation of centrosome cycle"/>
    <property type="evidence" value="ECO:0007669"/>
    <property type="project" value="Ensembl"/>
</dbReference>
<keyword evidence="12" id="KW-1185">Reference proteome</keyword>
<keyword evidence="6" id="KW-0206">Cytoskeleton</keyword>
<dbReference type="GO" id="GO:0060348">
    <property type="term" value="P:bone development"/>
    <property type="evidence" value="ECO:0007669"/>
    <property type="project" value="Ensembl"/>
</dbReference>
<evidence type="ECO:0000313" key="12">
    <source>
        <dbReference type="Proteomes" id="UP000007754"/>
    </source>
</evidence>
<dbReference type="GO" id="GO:0021987">
    <property type="term" value="P:cerebral cortex development"/>
    <property type="evidence" value="ECO:0007669"/>
    <property type="project" value="Ensembl"/>
</dbReference>
<feature type="domain" description="BRCT" evidence="10">
    <location>
        <begin position="786"/>
        <end position="868"/>
    </location>
</feature>
<dbReference type="InterPro" id="IPR022047">
    <property type="entry name" value="Microcephalin-like"/>
</dbReference>
<dbReference type="InterPro" id="IPR036420">
    <property type="entry name" value="BRCT_dom_sf"/>
</dbReference>
<dbReference type="Pfam" id="PF12738">
    <property type="entry name" value="PTCB-BRCT"/>
    <property type="match status" value="1"/>
</dbReference>
<evidence type="ECO:0000256" key="5">
    <source>
        <dbReference type="ARBA" id="ARBA00022737"/>
    </source>
</evidence>
<organism evidence="11 12">
    <name type="scientific">Taeniopygia guttata</name>
    <name type="common">Zebra finch</name>
    <name type="synonym">Poephila guttata</name>
    <dbReference type="NCBI Taxonomy" id="59729"/>
    <lineage>
        <taxon>Eukaryota</taxon>
        <taxon>Metazoa</taxon>
        <taxon>Chordata</taxon>
        <taxon>Craniata</taxon>
        <taxon>Vertebrata</taxon>
        <taxon>Euteleostomi</taxon>
        <taxon>Archelosauria</taxon>
        <taxon>Archosauria</taxon>
        <taxon>Dinosauria</taxon>
        <taxon>Saurischia</taxon>
        <taxon>Theropoda</taxon>
        <taxon>Coelurosauria</taxon>
        <taxon>Aves</taxon>
        <taxon>Neognathae</taxon>
        <taxon>Neoaves</taxon>
        <taxon>Telluraves</taxon>
        <taxon>Australaves</taxon>
        <taxon>Passeriformes</taxon>
        <taxon>Passeroidea</taxon>
        <taxon>Estrildidae</taxon>
        <taxon>Estrildinae</taxon>
        <taxon>Taeniopygia</taxon>
    </lineage>
</organism>
<evidence type="ECO:0000313" key="11">
    <source>
        <dbReference type="Ensembl" id="ENSTGUP00000013272.2"/>
    </source>
</evidence>
<feature type="domain" description="BRCT" evidence="10">
    <location>
        <begin position="685"/>
        <end position="765"/>
    </location>
</feature>
<comment type="function">
    <text evidence="7">Implicated in chromosome condensation and DNA damage induced cellular responses. May play a role in neurogenesis and regulation of the size of the cerebral cortex.</text>
</comment>
<dbReference type="Pfam" id="PF12258">
    <property type="entry name" value="Microcephalin"/>
    <property type="match status" value="1"/>
</dbReference>
<accession>H0ZRM8</accession>
<feature type="compositionally biased region" description="Polar residues" evidence="9">
    <location>
        <begin position="274"/>
        <end position="289"/>
    </location>
</feature>
<name>H0ZRM8_TAEGU</name>
<dbReference type="PANTHER" id="PTHR14625:SF3">
    <property type="entry name" value="MICROCEPHALIN"/>
    <property type="match status" value="1"/>
</dbReference>
<dbReference type="Gene3D" id="3.40.50.10190">
    <property type="entry name" value="BRCT domain"/>
    <property type="match status" value="3"/>
</dbReference>
<dbReference type="Ensembl" id="ENSTGUT00000013422.2">
    <property type="protein sequence ID" value="ENSTGUP00000013272.2"/>
    <property type="gene ID" value="ENSTGUG00000012890.2"/>
</dbReference>
<dbReference type="GO" id="GO:0000132">
    <property type="term" value="P:establishment of mitotic spindle orientation"/>
    <property type="evidence" value="ECO:0007669"/>
    <property type="project" value="Ensembl"/>
</dbReference>
<keyword evidence="3" id="KW-0963">Cytoplasm</keyword>
<dbReference type="FunFam" id="3.40.50.10190:FF:000047">
    <property type="entry name" value="Microcephalin"/>
    <property type="match status" value="1"/>
</dbReference>
<dbReference type="Proteomes" id="UP000007754">
    <property type="component" value="Chromosome 3"/>
</dbReference>
<dbReference type="GO" id="GO:0050727">
    <property type="term" value="P:regulation of inflammatory response"/>
    <property type="evidence" value="ECO:0007669"/>
    <property type="project" value="Ensembl"/>
</dbReference>
<dbReference type="GO" id="GO:0097150">
    <property type="term" value="P:neuronal stem cell population maintenance"/>
    <property type="evidence" value="ECO:0007669"/>
    <property type="project" value="Ensembl"/>
</dbReference>
<dbReference type="PROSITE" id="PS50172">
    <property type="entry name" value="BRCT"/>
    <property type="match status" value="3"/>
</dbReference>
<evidence type="ECO:0000259" key="10">
    <source>
        <dbReference type="PROSITE" id="PS50172"/>
    </source>
</evidence>
<dbReference type="AlphaFoldDB" id="H0ZRM8"/>
<evidence type="ECO:0000256" key="8">
    <source>
        <dbReference type="ARBA" id="ARBA00026061"/>
    </source>
</evidence>
<dbReference type="InParanoid" id="H0ZRM8"/>
<comment type="subunit">
    <text evidence="8">Interacts with CDC27 and maybe other components of the APC/C complex. Interacts with histone variant H2AX under DNA damage conditions.</text>
</comment>
<comment type="subcellular location">
    <subcellularLocation>
        <location evidence="1">Cytoplasm</location>
        <location evidence="1">Cytoskeleton</location>
        <location evidence="1">Microtubule organizing center</location>
        <location evidence="1">Centrosome</location>
    </subcellularLocation>
</comment>
<protein>
    <recommendedName>
        <fullName evidence="2">Microcephalin</fullName>
    </recommendedName>
</protein>
<feature type="region of interest" description="Disordered" evidence="9">
    <location>
        <begin position="31"/>
        <end position="64"/>
    </location>
</feature>
<dbReference type="OMA" id="AMEPRMT"/>
<feature type="region of interest" description="Disordered" evidence="9">
    <location>
        <begin position="269"/>
        <end position="289"/>
    </location>
</feature>
<reference evidence="11" key="3">
    <citation type="submission" date="2025-09" db="UniProtKB">
        <authorList>
            <consortium name="Ensembl"/>
        </authorList>
    </citation>
    <scope>IDENTIFICATION</scope>
</reference>
<dbReference type="HOGENOM" id="CLU_538136_0_0_1"/>
<dbReference type="GO" id="GO:0042802">
    <property type="term" value="F:identical protein binding"/>
    <property type="evidence" value="ECO:0007669"/>
    <property type="project" value="Ensembl"/>
</dbReference>
<dbReference type="GeneTree" id="ENSGT00390000018842"/>
<evidence type="ECO:0000256" key="2">
    <source>
        <dbReference type="ARBA" id="ARBA00017027"/>
    </source>
</evidence>
<evidence type="ECO:0000256" key="4">
    <source>
        <dbReference type="ARBA" id="ARBA00022553"/>
    </source>
</evidence>
<dbReference type="SUPFAM" id="SSF52113">
    <property type="entry name" value="BRCT domain"/>
    <property type="match status" value="3"/>
</dbReference>
<evidence type="ECO:0000256" key="1">
    <source>
        <dbReference type="ARBA" id="ARBA00004300"/>
    </source>
</evidence>
<dbReference type="Pfam" id="PF16589">
    <property type="entry name" value="BRCT_2"/>
    <property type="match status" value="1"/>
</dbReference>
<feature type="domain" description="BRCT" evidence="10">
    <location>
        <begin position="85"/>
        <end position="177"/>
    </location>
</feature>
<dbReference type="GO" id="GO:0000122">
    <property type="term" value="P:negative regulation of transcription by RNA polymerase II"/>
    <property type="evidence" value="ECO:0007669"/>
    <property type="project" value="Ensembl"/>
</dbReference>
<dbReference type="Pfam" id="PF00533">
    <property type="entry name" value="BRCT"/>
    <property type="match status" value="1"/>
</dbReference>
<feature type="region of interest" description="Disordered" evidence="9">
    <location>
        <begin position="594"/>
        <end position="619"/>
    </location>
</feature>
<dbReference type="CDD" id="cd17736">
    <property type="entry name" value="BRCT_microcephalin_rpt2"/>
    <property type="match status" value="1"/>
</dbReference>
<evidence type="ECO:0000256" key="6">
    <source>
        <dbReference type="ARBA" id="ARBA00023212"/>
    </source>
</evidence>
<dbReference type="PANTHER" id="PTHR14625">
    <property type="entry name" value="MICROCEPHALIN"/>
    <property type="match status" value="1"/>
</dbReference>